<evidence type="ECO:0000259" key="1">
    <source>
        <dbReference type="Pfam" id="PF23310"/>
    </source>
</evidence>
<dbReference type="InterPro" id="IPR057136">
    <property type="entry name" value="At2g35280_TPR_dom"/>
</dbReference>
<dbReference type="Proteomes" id="UP000886595">
    <property type="component" value="Unassembled WGS sequence"/>
</dbReference>
<dbReference type="Pfam" id="PF23310">
    <property type="entry name" value="TPR_27"/>
    <property type="match status" value="1"/>
</dbReference>
<accession>A0A8X7V948</accession>
<dbReference type="OrthoDB" id="1045288at2759"/>
<keyword evidence="3" id="KW-1185">Reference proteome</keyword>
<reference evidence="2 3" key="1">
    <citation type="submission" date="2020-02" db="EMBL/GenBank/DDBJ databases">
        <authorList>
            <person name="Ma Q."/>
            <person name="Huang Y."/>
            <person name="Song X."/>
            <person name="Pei D."/>
        </authorList>
    </citation>
    <scope>NUCLEOTIDE SEQUENCE [LARGE SCALE GENOMIC DNA]</scope>
    <source>
        <strain evidence="2">Sxm20200214</strain>
        <tissue evidence="2">Leaf</tissue>
    </source>
</reference>
<gene>
    <name evidence="2" type="ORF">Bca52824_033052</name>
</gene>
<dbReference type="EMBL" id="JAAMPC010000007">
    <property type="protein sequence ID" value="KAG2304401.1"/>
    <property type="molecule type" value="Genomic_DNA"/>
</dbReference>
<protein>
    <recommendedName>
        <fullName evidence="1">At2g35280-like TPR domain-containing protein</fullName>
    </recommendedName>
</protein>
<dbReference type="AlphaFoldDB" id="A0A8X7V948"/>
<sequence>MEYFPLLELPEDIKALVVEGVARNSILDLFFVRESSKRMKALADRCSVYHFFDVLSVPWDLDMPSQFLKTCYEERNPSTIYLEGAQFFFSWCFKEEGLYLLKQAADAGYELAVFLHAITRVIY</sequence>
<evidence type="ECO:0000313" key="2">
    <source>
        <dbReference type="EMBL" id="KAG2304401.1"/>
    </source>
</evidence>
<evidence type="ECO:0000313" key="3">
    <source>
        <dbReference type="Proteomes" id="UP000886595"/>
    </source>
</evidence>
<dbReference type="PANTHER" id="PTHR33784:SF23">
    <property type="entry name" value="F-BOX DOMAIN-CONTAINING PROTEIN"/>
    <property type="match status" value="1"/>
</dbReference>
<proteinExistence type="predicted"/>
<comment type="caution">
    <text evidence="2">The sequence shown here is derived from an EMBL/GenBank/DDBJ whole genome shotgun (WGS) entry which is preliminary data.</text>
</comment>
<name>A0A8X7V948_BRACI</name>
<feature type="domain" description="At2g35280-like TPR" evidence="1">
    <location>
        <begin position="56"/>
        <end position="120"/>
    </location>
</feature>
<organism evidence="2 3">
    <name type="scientific">Brassica carinata</name>
    <name type="common">Ethiopian mustard</name>
    <name type="synonym">Abyssinian cabbage</name>
    <dbReference type="NCBI Taxonomy" id="52824"/>
    <lineage>
        <taxon>Eukaryota</taxon>
        <taxon>Viridiplantae</taxon>
        <taxon>Streptophyta</taxon>
        <taxon>Embryophyta</taxon>
        <taxon>Tracheophyta</taxon>
        <taxon>Spermatophyta</taxon>
        <taxon>Magnoliopsida</taxon>
        <taxon>eudicotyledons</taxon>
        <taxon>Gunneridae</taxon>
        <taxon>Pentapetalae</taxon>
        <taxon>rosids</taxon>
        <taxon>malvids</taxon>
        <taxon>Brassicales</taxon>
        <taxon>Brassicaceae</taxon>
        <taxon>Brassiceae</taxon>
        <taxon>Brassica</taxon>
    </lineage>
</organism>
<dbReference type="InterPro" id="IPR040338">
    <property type="entry name" value="At1g67623-like"/>
</dbReference>
<dbReference type="PANTHER" id="PTHR33784">
    <property type="entry name" value="OS05G0482100 PROTEIN"/>
    <property type="match status" value="1"/>
</dbReference>